<evidence type="ECO:0000313" key="2">
    <source>
        <dbReference type="Proteomes" id="UP001224661"/>
    </source>
</evidence>
<dbReference type="Gene3D" id="3.40.630.10">
    <property type="entry name" value="Zn peptidases"/>
    <property type="match status" value="1"/>
</dbReference>
<dbReference type="Pfam" id="PF01546">
    <property type="entry name" value="Peptidase_M20"/>
    <property type="match status" value="1"/>
</dbReference>
<organism evidence="1 2">
    <name type="scientific">Streptomyces solicavernae</name>
    <dbReference type="NCBI Taxonomy" id="3043614"/>
    <lineage>
        <taxon>Bacteria</taxon>
        <taxon>Bacillati</taxon>
        <taxon>Actinomycetota</taxon>
        <taxon>Actinomycetes</taxon>
        <taxon>Kitasatosporales</taxon>
        <taxon>Streptomycetaceae</taxon>
        <taxon>Streptomyces</taxon>
    </lineage>
</organism>
<dbReference type="InterPro" id="IPR050072">
    <property type="entry name" value="Peptidase_M20A"/>
</dbReference>
<dbReference type="SUPFAM" id="SSF53187">
    <property type="entry name" value="Zn-dependent exopeptidases"/>
    <property type="match status" value="1"/>
</dbReference>
<proteinExistence type="predicted"/>
<keyword evidence="2" id="KW-1185">Reference proteome</keyword>
<protein>
    <submittedName>
        <fullName evidence="1">M20/M25/M40 family metallo-hydrolase</fullName>
    </submittedName>
</protein>
<dbReference type="PANTHER" id="PTHR43808">
    <property type="entry name" value="ACETYLORNITHINE DEACETYLASE"/>
    <property type="match status" value="1"/>
</dbReference>
<name>A0ABT6RZN0_9ACTN</name>
<dbReference type="EMBL" id="JASCIR010000034">
    <property type="protein sequence ID" value="MDI3389897.1"/>
    <property type="molecule type" value="Genomic_DNA"/>
</dbReference>
<evidence type="ECO:0000313" key="1">
    <source>
        <dbReference type="EMBL" id="MDI3389897.1"/>
    </source>
</evidence>
<comment type="caution">
    <text evidence="1">The sequence shown here is derived from an EMBL/GenBank/DDBJ whole genome shotgun (WGS) entry which is preliminary data.</text>
</comment>
<reference evidence="1 2" key="1">
    <citation type="submission" date="2023-05" db="EMBL/GenBank/DDBJ databases">
        <title>Draft genome sequence of Streptomyces sp. B-S-A8 isolated from a cave soil in Thailand.</title>
        <authorList>
            <person name="Chamroensaksri N."/>
            <person name="Muangham S."/>
        </authorList>
    </citation>
    <scope>NUCLEOTIDE SEQUENCE [LARGE SCALE GENOMIC DNA]</scope>
    <source>
        <strain evidence="1 2">B-S-A8</strain>
    </source>
</reference>
<accession>A0ABT6RZN0</accession>
<dbReference type="RefSeq" id="WP_282516371.1">
    <property type="nucleotide sequence ID" value="NZ_JASCIR010000034.1"/>
</dbReference>
<gene>
    <name evidence="1" type="ORF">QIS99_27440</name>
</gene>
<dbReference type="InterPro" id="IPR002933">
    <property type="entry name" value="Peptidase_M20"/>
</dbReference>
<dbReference type="Proteomes" id="UP001224661">
    <property type="component" value="Unassembled WGS sequence"/>
</dbReference>
<sequence length="457" mass="47895">MAERTLAATALPYPPPPQARLTPADRDLLLRLLATPTVGPLEAGGDTEPVRLWDAGRQLAAAARQFGMTVVRHAAAPDDVLAREGVPVSVRECAAVTPGFLDCQPSLLLRLGPGGLPRRDTVMFNVHLDTVGGWWPPSFDGTRFSGRGAIDAKGPAVALLAGIRAACAAEPALGSRIGVLVQAVAGEEGGAMGTFGTRPLVEQGHTGRLNVFCEPTGHRWLPRATAAMTACVQVHGDDAIDDRPEAGHNATVLLGHLAHHLATALPARARGAQVCVAGLHTGHQHNKVYGSGRLLLNIAYPDPSCGRAAEAALHESVAEGIAAFRAGARRRPALARTAEDAAAITSVRWLKRGLPALNGPMEDGSWAESLLEADCGLTRWPAHEPAFTCDALWMSGVPGTYTAVFGPGSLDANRAHADGEYADLAELDRYATEVARILVAFARRADPVDAAPEPTTS</sequence>